<proteinExistence type="inferred from homology"/>
<dbReference type="Gene3D" id="3.30.70.100">
    <property type="match status" value="1"/>
</dbReference>
<dbReference type="EMBL" id="BOQE01000001">
    <property type="protein sequence ID" value="GIM45802.1"/>
    <property type="molecule type" value="Genomic_DNA"/>
</dbReference>
<dbReference type="AlphaFoldDB" id="A0AAV4LD70"/>
<evidence type="ECO:0000256" key="1">
    <source>
        <dbReference type="HAMAP-Rule" id="MF_00469"/>
    </source>
</evidence>
<dbReference type="NCBIfam" id="NF001133">
    <property type="entry name" value="PRK00142.1-1"/>
    <property type="match status" value="1"/>
</dbReference>
<feature type="domain" description="Rhodanese" evidence="2">
    <location>
        <begin position="124"/>
        <end position="218"/>
    </location>
</feature>
<dbReference type="InterPro" id="IPR040503">
    <property type="entry name" value="TRHO_N"/>
</dbReference>
<dbReference type="Pfam" id="PF17773">
    <property type="entry name" value="UPF0176_N"/>
    <property type="match status" value="1"/>
</dbReference>
<dbReference type="Gene3D" id="3.40.250.10">
    <property type="entry name" value="Rhodanese-like domain"/>
    <property type="match status" value="1"/>
</dbReference>
<dbReference type="EC" id="1.14.-.-" evidence="1"/>
<dbReference type="InterPro" id="IPR020936">
    <property type="entry name" value="TrhO"/>
</dbReference>
<keyword evidence="1" id="KW-0819">tRNA processing</keyword>
<dbReference type="HAMAP" id="MF_00469">
    <property type="entry name" value="TrhO"/>
    <property type="match status" value="1"/>
</dbReference>
<dbReference type="GO" id="GO:0006400">
    <property type="term" value="P:tRNA modification"/>
    <property type="evidence" value="ECO:0007669"/>
    <property type="project" value="UniProtKB-UniRule"/>
</dbReference>
<gene>
    <name evidence="3" type="primary">ybfQ</name>
    <name evidence="1" type="synonym">trhO</name>
    <name evidence="3" type="ORF">DNHGIG_13510</name>
</gene>
<evidence type="ECO:0000259" key="2">
    <source>
        <dbReference type="PROSITE" id="PS50206"/>
    </source>
</evidence>
<keyword evidence="1" id="KW-0560">Oxidoreductase</keyword>
<dbReference type="SUPFAM" id="SSF52821">
    <property type="entry name" value="Rhodanese/Cell cycle control phosphatase"/>
    <property type="match status" value="1"/>
</dbReference>
<dbReference type="InterPro" id="IPR001763">
    <property type="entry name" value="Rhodanese-like_dom"/>
</dbReference>
<dbReference type="InterPro" id="IPR022111">
    <property type="entry name" value="Rhodanese_C"/>
</dbReference>
<dbReference type="GO" id="GO:0016705">
    <property type="term" value="F:oxidoreductase activity, acting on paired donors, with incorporation or reduction of molecular oxygen"/>
    <property type="evidence" value="ECO:0007669"/>
    <property type="project" value="UniProtKB-UniRule"/>
</dbReference>
<dbReference type="PANTHER" id="PTHR43268">
    <property type="entry name" value="THIOSULFATE SULFURTRANSFERASE/RHODANESE-LIKE DOMAIN-CONTAINING PROTEIN 2"/>
    <property type="match status" value="1"/>
</dbReference>
<reference evidence="3" key="1">
    <citation type="journal article" date="2023" name="Int. J. Syst. Evol. Microbiol.">
        <title>Collibacillus ludicampi gen. nov., sp. nov., a new soil bacterium of the family Alicyclobacillaceae.</title>
        <authorList>
            <person name="Jojima T."/>
            <person name="Ioku Y."/>
            <person name="Fukuta Y."/>
            <person name="Shirasaka N."/>
            <person name="Matsumura Y."/>
            <person name="Mori M."/>
        </authorList>
    </citation>
    <scope>NUCLEOTIDE SEQUENCE</scope>
    <source>
        <strain evidence="3">TP075</strain>
    </source>
</reference>
<dbReference type="PROSITE" id="PS50206">
    <property type="entry name" value="RHODANESE_3"/>
    <property type="match status" value="1"/>
</dbReference>
<comment type="similarity">
    <text evidence="1">Belongs to the TrhO family.</text>
</comment>
<accession>A0AAV4LD70</accession>
<sequence>MKPYRILLYYKYVHIENPAEFAEEHLKFCQDLGLKGRILIAEEGINGTVSGTIEQTQTYMDTMHQDPRFADMWFKIDEADGHAFKKMKVKVKKEIVRLDLEEDIDPNQLSGKRLSPKEFYEALQRDDVIVIDGRNDYEYDIGHFRNAIRPEVKAFREFPEWIRKNLSQYKDKKILTYCTGGIRCEKLSGFLLREGFKDVSQLEGGIVTYGKDPEVRGKLFDGKCYVFDERISVPINQEENVIVGKCYHCGKPEDRYINCAYDMCHKQHICCPECEEKFKGYCSVECEEHDRAHVKEKVVTHATSGAIRG</sequence>
<evidence type="ECO:0000313" key="4">
    <source>
        <dbReference type="Proteomes" id="UP001057291"/>
    </source>
</evidence>
<dbReference type="CDD" id="cd01518">
    <property type="entry name" value="RHOD_YceA"/>
    <property type="match status" value="1"/>
</dbReference>
<organism evidence="3 4">
    <name type="scientific">Collibacillus ludicampi</name>
    <dbReference type="NCBI Taxonomy" id="2771369"/>
    <lineage>
        <taxon>Bacteria</taxon>
        <taxon>Bacillati</taxon>
        <taxon>Bacillota</taxon>
        <taxon>Bacilli</taxon>
        <taxon>Bacillales</taxon>
        <taxon>Alicyclobacillaceae</taxon>
        <taxon>Collibacillus</taxon>
    </lineage>
</organism>
<dbReference type="NCBIfam" id="NF001135">
    <property type="entry name" value="PRK00142.1-3"/>
    <property type="match status" value="1"/>
</dbReference>
<dbReference type="PANTHER" id="PTHR43268:SF3">
    <property type="entry name" value="RHODANESE-LIKE DOMAIN-CONTAINING PROTEIN 7-RELATED"/>
    <property type="match status" value="1"/>
</dbReference>
<protein>
    <recommendedName>
        <fullName evidence="1">tRNA uridine(34) hydroxylase</fullName>
        <ecNumber evidence="1">1.14.-.-</ecNumber>
    </recommendedName>
    <alternativeName>
        <fullName evidence="1">tRNA hydroxylation protein O</fullName>
    </alternativeName>
</protein>
<dbReference type="InterPro" id="IPR036873">
    <property type="entry name" value="Rhodanese-like_dom_sf"/>
</dbReference>
<keyword evidence="4" id="KW-1185">Reference proteome</keyword>
<comment type="catalytic activity">
    <reaction evidence="1">
        <text>uridine(34) in tRNA + AH2 + O2 = 5-hydroxyuridine(34) in tRNA + A + H2O</text>
        <dbReference type="Rhea" id="RHEA:64224"/>
        <dbReference type="Rhea" id="RHEA-COMP:11727"/>
        <dbReference type="Rhea" id="RHEA-COMP:13381"/>
        <dbReference type="ChEBI" id="CHEBI:13193"/>
        <dbReference type="ChEBI" id="CHEBI:15377"/>
        <dbReference type="ChEBI" id="CHEBI:15379"/>
        <dbReference type="ChEBI" id="CHEBI:17499"/>
        <dbReference type="ChEBI" id="CHEBI:65315"/>
        <dbReference type="ChEBI" id="CHEBI:136877"/>
    </reaction>
</comment>
<evidence type="ECO:0000313" key="3">
    <source>
        <dbReference type="EMBL" id="GIM45802.1"/>
    </source>
</evidence>
<dbReference type="Proteomes" id="UP001057291">
    <property type="component" value="Unassembled WGS sequence"/>
</dbReference>
<dbReference type="Pfam" id="PF12368">
    <property type="entry name" value="Rhodanese_C"/>
    <property type="match status" value="1"/>
</dbReference>
<dbReference type="Pfam" id="PF00581">
    <property type="entry name" value="Rhodanese"/>
    <property type="match status" value="1"/>
</dbReference>
<dbReference type="SMART" id="SM00450">
    <property type="entry name" value="RHOD"/>
    <property type="match status" value="1"/>
</dbReference>
<comment type="caution">
    <text evidence="3">The sequence shown here is derived from an EMBL/GenBank/DDBJ whole genome shotgun (WGS) entry which is preliminary data.</text>
</comment>
<name>A0AAV4LD70_9BACL</name>
<comment type="function">
    <text evidence="1">Catalyzes oxygen-dependent 5-hydroxyuridine (ho5U) modification at position 34 in tRNAs.</text>
</comment>